<reference evidence="20" key="2">
    <citation type="submission" date="2021-04" db="EMBL/GenBank/DDBJ databases">
        <title>Genome-wide patterns of bracovirus chromosomal integration into multiple host tissues during parasitism.</title>
        <authorList>
            <person name="Chebbi M.A.C."/>
        </authorList>
    </citation>
    <scope>NUCLEOTIDE SEQUENCE</scope>
    <source>
        <tissue evidence="20">Whole body</tissue>
    </source>
</reference>
<comment type="caution">
    <text evidence="20">The sequence shown here is derived from an EMBL/GenBank/DDBJ whole genome shotgun (WGS) entry which is preliminary data.</text>
</comment>
<feature type="domain" description="Aminoacyl-tRNA synthetase class I anticodon-binding" evidence="19">
    <location>
        <begin position="378"/>
        <end position="498"/>
    </location>
</feature>
<dbReference type="InterPro" id="IPR045462">
    <property type="entry name" value="aa-tRNA-synth_I_cd-bd"/>
</dbReference>
<dbReference type="InterPro" id="IPR033910">
    <property type="entry name" value="GluRS_core"/>
</dbReference>
<evidence type="ECO:0000256" key="9">
    <source>
        <dbReference type="ARBA" id="ARBA00030865"/>
    </source>
</evidence>
<evidence type="ECO:0000256" key="1">
    <source>
        <dbReference type="ARBA" id="ARBA00004173"/>
    </source>
</evidence>
<keyword evidence="21" id="KW-1185">Reference proteome</keyword>
<dbReference type="CDD" id="cd00808">
    <property type="entry name" value="GluRS_core"/>
    <property type="match status" value="1"/>
</dbReference>
<dbReference type="Pfam" id="PF00749">
    <property type="entry name" value="tRNA-synt_1c"/>
    <property type="match status" value="1"/>
</dbReference>
<dbReference type="GO" id="GO:0005739">
    <property type="term" value="C:mitochondrion"/>
    <property type="evidence" value="ECO:0007669"/>
    <property type="project" value="UniProtKB-SubCell"/>
</dbReference>
<comment type="catalytic activity">
    <reaction evidence="14">
        <text>tRNA(Glu) + L-glutamate + ATP = L-glutamyl-tRNA(Glu) + AMP + diphosphate</text>
        <dbReference type="Rhea" id="RHEA:23540"/>
        <dbReference type="Rhea" id="RHEA-COMP:9663"/>
        <dbReference type="Rhea" id="RHEA-COMP:9680"/>
        <dbReference type="ChEBI" id="CHEBI:29985"/>
        <dbReference type="ChEBI" id="CHEBI:30616"/>
        <dbReference type="ChEBI" id="CHEBI:33019"/>
        <dbReference type="ChEBI" id="CHEBI:78442"/>
        <dbReference type="ChEBI" id="CHEBI:78520"/>
        <dbReference type="ChEBI" id="CHEBI:456215"/>
        <dbReference type="EC" id="6.1.1.17"/>
    </reaction>
    <physiologicalReaction direction="left-to-right" evidence="14">
        <dbReference type="Rhea" id="RHEA:23541"/>
    </physiologicalReaction>
</comment>
<evidence type="ECO:0000256" key="13">
    <source>
        <dbReference type="ARBA" id="ARBA00044313"/>
    </source>
</evidence>
<evidence type="ECO:0000259" key="18">
    <source>
        <dbReference type="Pfam" id="PF00749"/>
    </source>
</evidence>
<evidence type="ECO:0000256" key="17">
    <source>
        <dbReference type="RuleBase" id="RU363037"/>
    </source>
</evidence>
<dbReference type="HAMAP" id="MF_00022">
    <property type="entry name" value="Glu_tRNA_synth_type1"/>
    <property type="match status" value="1"/>
</dbReference>
<evidence type="ECO:0000256" key="10">
    <source>
        <dbReference type="ARBA" id="ARBA00044054"/>
    </source>
</evidence>
<feature type="domain" description="Glutamyl/glutaminyl-tRNA synthetase class Ib catalytic" evidence="18">
    <location>
        <begin position="20"/>
        <end position="334"/>
    </location>
</feature>
<dbReference type="InterPro" id="IPR004527">
    <property type="entry name" value="Glu-tRNA-ligase_bac/mito"/>
</dbReference>
<accession>A0A8J5QZ08</accession>
<dbReference type="InterPro" id="IPR049940">
    <property type="entry name" value="GluQ/Sye"/>
</dbReference>
<comment type="catalytic activity">
    <reaction evidence="16">
        <text>tRNA(Gln) + L-glutamate + ATP = L-glutamyl-tRNA(Gln) + AMP + diphosphate</text>
        <dbReference type="Rhea" id="RHEA:64612"/>
        <dbReference type="Rhea" id="RHEA-COMP:9662"/>
        <dbReference type="Rhea" id="RHEA-COMP:9684"/>
        <dbReference type="ChEBI" id="CHEBI:29985"/>
        <dbReference type="ChEBI" id="CHEBI:30616"/>
        <dbReference type="ChEBI" id="CHEBI:33019"/>
        <dbReference type="ChEBI" id="CHEBI:78442"/>
        <dbReference type="ChEBI" id="CHEBI:78520"/>
        <dbReference type="ChEBI" id="CHEBI:456215"/>
    </reaction>
    <physiologicalReaction direction="left-to-right" evidence="16">
        <dbReference type="Rhea" id="RHEA:64613"/>
    </physiologicalReaction>
</comment>
<organism evidence="20 21">
    <name type="scientific">Cotesia typhae</name>
    <dbReference type="NCBI Taxonomy" id="2053667"/>
    <lineage>
        <taxon>Eukaryota</taxon>
        <taxon>Metazoa</taxon>
        <taxon>Ecdysozoa</taxon>
        <taxon>Arthropoda</taxon>
        <taxon>Hexapoda</taxon>
        <taxon>Insecta</taxon>
        <taxon>Pterygota</taxon>
        <taxon>Neoptera</taxon>
        <taxon>Endopterygota</taxon>
        <taxon>Hymenoptera</taxon>
        <taxon>Apocrita</taxon>
        <taxon>Ichneumonoidea</taxon>
        <taxon>Braconidae</taxon>
        <taxon>Microgastrinae</taxon>
        <taxon>Cotesia</taxon>
    </lineage>
</organism>
<dbReference type="FunFam" id="3.40.50.620:FF:000045">
    <property type="entry name" value="Glutamate--tRNA ligase, mitochondrial"/>
    <property type="match status" value="1"/>
</dbReference>
<dbReference type="AlphaFoldDB" id="A0A8J5QZ08"/>
<evidence type="ECO:0000256" key="16">
    <source>
        <dbReference type="ARBA" id="ARBA00047689"/>
    </source>
</evidence>
<reference evidence="20" key="1">
    <citation type="submission" date="2020-03" db="EMBL/GenBank/DDBJ databases">
        <authorList>
            <person name="Chebbi M.A."/>
            <person name="Drezen J.M."/>
        </authorList>
    </citation>
    <scope>NUCLEOTIDE SEQUENCE</scope>
    <source>
        <tissue evidence="20">Whole body</tissue>
    </source>
</reference>
<keyword evidence="6 17" id="KW-0067">ATP-binding</keyword>
<dbReference type="GO" id="GO:0008270">
    <property type="term" value="F:zinc ion binding"/>
    <property type="evidence" value="ECO:0007669"/>
    <property type="project" value="InterPro"/>
</dbReference>
<evidence type="ECO:0000256" key="5">
    <source>
        <dbReference type="ARBA" id="ARBA00022741"/>
    </source>
</evidence>
<evidence type="ECO:0000256" key="2">
    <source>
        <dbReference type="ARBA" id="ARBA00007894"/>
    </source>
</evidence>
<evidence type="ECO:0000256" key="4">
    <source>
        <dbReference type="ARBA" id="ARBA00022598"/>
    </source>
</evidence>
<evidence type="ECO:0000313" key="20">
    <source>
        <dbReference type="EMBL" id="KAG8034926.1"/>
    </source>
</evidence>
<dbReference type="EC" id="6.1.1.24" evidence="10"/>
<evidence type="ECO:0000256" key="12">
    <source>
        <dbReference type="ARBA" id="ARBA00044251"/>
    </source>
</evidence>
<evidence type="ECO:0000256" key="8">
    <source>
        <dbReference type="ARBA" id="ARBA00023146"/>
    </source>
</evidence>
<evidence type="ECO:0000256" key="14">
    <source>
        <dbReference type="ARBA" id="ARBA00047366"/>
    </source>
</evidence>
<evidence type="ECO:0000256" key="11">
    <source>
        <dbReference type="ARBA" id="ARBA00044142"/>
    </source>
</evidence>
<keyword evidence="4 17" id="KW-0436">Ligase</keyword>
<evidence type="ECO:0000256" key="15">
    <source>
        <dbReference type="ARBA" id="ARBA00047479"/>
    </source>
</evidence>
<dbReference type="EC" id="6.1.1.17" evidence="3"/>
<keyword evidence="5 17" id="KW-0547">Nucleotide-binding</keyword>
<protein>
    <recommendedName>
        <fullName evidence="11">Nondiscriminating glutamyl-tRNA synthetase EARS2, mitochondrial</fullName>
        <ecNumber evidence="3">6.1.1.17</ecNumber>
        <ecNumber evidence="10">6.1.1.24</ecNumber>
    </recommendedName>
    <alternativeName>
        <fullName evidence="13">Glutamate--tRNA(Gln) ligase EARS2, mitochondrial</fullName>
    </alternativeName>
    <alternativeName>
        <fullName evidence="9">Glutamyl-tRNA synthetase</fullName>
    </alternativeName>
    <alternativeName>
        <fullName evidence="12">Mitochondrial glutamyl-tRNA synthetase</fullName>
    </alternativeName>
</protein>
<dbReference type="InterPro" id="IPR020058">
    <property type="entry name" value="Glu/Gln-tRNA-synth_Ib_cat-dom"/>
</dbReference>
<comment type="subcellular location">
    <subcellularLocation>
        <location evidence="1">Mitochondrion</location>
    </subcellularLocation>
</comment>
<evidence type="ECO:0000256" key="6">
    <source>
        <dbReference type="ARBA" id="ARBA00022840"/>
    </source>
</evidence>
<dbReference type="GO" id="GO:0050561">
    <property type="term" value="F:glutamate-tRNA(Gln) ligase activity"/>
    <property type="evidence" value="ECO:0007669"/>
    <property type="project" value="UniProtKB-EC"/>
</dbReference>
<evidence type="ECO:0000256" key="3">
    <source>
        <dbReference type="ARBA" id="ARBA00012835"/>
    </source>
</evidence>
<dbReference type="GO" id="GO:0005524">
    <property type="term" value="F:ATP binding"/>
    <property type="evidence" value="ECO:0007669"/>
    <property type="project" value="UniProtKB-KW"/>
</dbReference>
<dbReference type="PANTHER" id="PTHR43311">
    <property type="entry name" value="GLUTAMATE--TRNA LIGASE"/>
    <property type="match status" value="1"/>
</dbReference>
<keyword evidence="7 17" id="KW-0648">Protein biosynthesis</keyword>
<evidence type="ECO:0000259" key="19">
    <source>
        <dbReference type="Pfam" id="PF19269"/>
    </source>
</evidence>
<comment type="catalytic activity">
    <reaction evidence="15">
        <text>tRNA(Glx) + L-glutamate + ATP = L-glutamyl-tRNA(Glx) + AMP + diphosphate</text>
        <dbReference type="Rhea" id="RHEA:18397"/>
        <dbReference type="Rhea" id="RHEA-COMP:9713"/>
        <dbReference type="Rhea" id="RHEA-COMP:9716"/>
        <dbReference type="ChEBI" id="CHEBI:29985"/>
        <dbReference type="ChEBI" id="CHEBI:30616"/>
        <dbReference type="ChEBI" id="CHEBI:33019"/>
        <dbReference type="ChEBI" id="CHEBI:78442"/>
        <dbReference type="ChEBI" id="CHEBI:78520"/>
        <dbReference type="ChEBI" id="CHEBI:456215"/>
        <dbReference type="EC" id="6.1.1.24"/>
    </reaction>
    <physiologicalReaction direction="left-to-right" evidence="15">
        <dbReference type="Rhea" id="RHEA:18398"/>
    </physiologicalReaction>
</comment>
<dbReference type="PANTHER" id="PTHR43311:SF2">
    <property type="entry name" value="GLUTAMATE--TRNA LIGASE, MITOCHONDRIAL-RELATED"/>
    <property type="match status" value="1"/>
</dbReference>
<dbReference type="PROSITE" id="PS00178">
    <property type="entry name" value="AA_TRNA_LIGASE_I"/>
    <property type="match status" value="1"/>
</dbReference>
<dbReference type="InterPro" id="IPR001412">
    <property type="entry name" value="aa-tRNA-synth_I_CS"/>
</dbReference>
<dbReference type="GO" id="GO:0006424">
    <property type="term" value="P:glutamyl-tRNA aminoacylation"/>
    <property type="evidence" value="ECO:0007669"/>
    <property type="project" value="InterPro"/>
</dbReference>
<evidence type="ECO:0000256" key="7">
    <source>
        <dbReference type="ARBA" id="ARBA00022917"/>
    </source>
</evidence>
<keyword evidence="8 17" id="KW-0030">Aminoacyl-tRNA synthetase</keyword>
<dbReference type="Pfam" id="PF19269">
    <property type="entry name" value="Anticodon_2"/>
    <property type="match status" value="1"/>
</dbReference>
<dbReference type="GO" id="GO:0004818">
    <property type="term" value="F:glutamate-tRNA ligase activity"/>
    <property type="evidence" value="ECO:0007669"/>
    <property type="project" value="UniProtKB-EC"/>
</dbReference>
<proteinExistence type="inferred from homology"/>
<dbReference type="Proteomes" id="UP000729913">
    <property type="component" value="Unassembled WGS sequence"/>
</dbReference>
<gene>
    <name evidence="20" type="ORF">G9C98_008002</name>
</gene>
<evidence type="ECO:0000313" key="21">
    <source>
        <dbReference type="Proteomes" id="UP000729913"/>
    </source>
</evidence>
<dbReference type="NCBIfam" id="TIGR00464">
    <property type="entry name" value="gltX_bact"/>
    <property type="match status" value="1"/>
</dbReference>
<dbReference type="OrthoDB" id="428822at2759"/>
<sequence length="501" mass="57921">MLRAFTVQFIQQRGYSKPLVRVRFAPSPTGDLHLGGLRTALYNYLFSRQHNGHFLLRIEDTDQTRLQPGAMERLRNNLIWAGIIPDEDPVRGGPTGPYIQSKRLEIYQEYMKKLIENGSAYPCFCTEHRLDLLRREAVKARLIPKYDNRCRHLEKDVVKEKLSKGLEHCIRFKLSPEPQGFKDIVYGDFEPTQQEADFVIVKADGYPTYHFANVVDDHLMEISHVLRGVEWLVSTPKHLEIYQAFGWIPPNFAHLPLILNTDGSKLSKRQGDIKVDFYREQGIFPLALINYITHAGGGFDRDSSISCYSYEQLIKQFDINKINTHSSKLNRDTLMELNKLEIVNLLSDDNNTKILVEKVRRLILETFPDRQHDGSLQLDDDHIVTILNWSVNRIHTLKDLVNKEFSFLWVMPQSQVATSENSELIKVLSTELTQVDNNDFHRNNLRTCLKKFSTTNHIEFPKLMKLLRGHLSGLEQGPSVVEMMEILGKDKTLNRLNKHCG</sequence>
<dbReference type="EMBL" id="JAAOIC020000067">
    <property type="protein sequence ID" value="KAG8034926.1"/>
    <property type="molecule type" value="Genomic_DNA"/>
</dbReference>
<comment type="similarity">
    <text evidence="2">Belongs to the class-I aminoacyl-tRNA synthetase family. Glutamate--tRNA ligase type 1 subfamily.</text>
</comment>
<name>A0A8J5QZ08_9HYME</name>